<protein>
    <recommendedName>
        <fullName evidence="2">DUF2786 domain-containing protein</fullName>
    </recommendedName>
</protein>
<feature type="domain" description="DUF2786" evidence="2">
    <location>
        <begin position="5"/>
        <end position="43"/>
    </location>
</feature>
<evidence type="ECO:0000313" key="3">
    <source>
        <dbReference type="EMBL" id="SBV27887.1"/>
    </source>
</evidence>
<dbReference type="STRING" id="307121.GA0070620_3418"/>
<reference evidence="4" key="1">
    <citation type="submission" date="2016-06" db="EMBL/GenBank/DDBJ databases">
        <authorList>
            <person name="Varghese N."/>
            <person name="Submissions Spin"/>
        </authorList>
    </citation>
    <scope>NUCLEOTIDE SEQUENCE [LARGE SCALE GENOMIC DNA]</scope>
    <source>
        <strain evidence="4">DSM 45344</strain>
    </source>
</reference>
<dbReference type="EMBL" id="LT598496">
    <property type="protein sequence ID" value="SBV27887.1"/>
    <property type="molecule type" value="Genomic_DNA"/>
</dbReference>
<evidence type="ECO:0000259" key="2">
    <source>
        <dbReference type="Pfam" id="PF10979"/>
    </source>
</evidence>
<dbReference type="Pfam" id="PF10979">
    <property type="entry name" value="DUF2786"/>
    <property type="match status" value="1"/>
</dbReference>
<sequence length="242" mass="26403">MSDGMLDKIRKLLAQAEDPACTPAEAEAFNQRAADLIAKYGIDKALLDAAKAPATKEDVDRRKIHVPGPYAWEKSALLYNIGEPLNVHTVRHNNGRRSDGYKVSMFGFPSDLERVELLFTSLLVQASHSLATIQPPPWESTVSYRKAWMWGFINTVKARLVAAESRAAREADERGDGPSTALVLADRKTLVDRRVEEAFTDLKRSKSVTVKGSGYRDGQAAGQRADLGGSRLGQAPGAAIGR</sequence>
<evidence type="ECO:0000313" key="4">
    <source>
        <dbReference type="Proteomes" id="UP000199393"/>
    </source>
</evidence>
<dbReference type="OrthoDB" id="5145833at2"/>
<dbReference type="InterPro" id="IPR024498">
    <property type="entry name" value="DUF2786"/>
</dbReference>
<feature type="region of interest" description="Disordered" evidence="1">
    <location>
        <begin position="210"/>
        <end position="242"/>
    </location>
</feature>
<dbReference type="AlphaFoldDB" id="A0A1C3N5M9"/>
<gene>
    <name evidence="3" type="ORF">GA0070620_3418</name>
</gene>
<keyword evidence="4" id="KW-1185">Reference proteome</keyword>
<dbReference type="RefSeq" id="WP_091592066.1">
    <property type="nucleotide sequence ID" value="NZ_JBHRWG010000004.1"/>
</dbReference>
<proteinExistence type="predicted"/>
<evidence type="ECO:0000256" key="1">
    <source>
        <dbReference type="SAM" id="MobiDB-lite"/>
    </source>
</evidence>
<accession>A0A1C3N5M9</accession>
<name>A0A1C3N5M9_9ACTN</name>
<dbReference type="Proteomes" id="UP000199393">
    <property type="component" value="Chromosome I"/>
</dbReference>
<dbReference type="PATRIC" id="fig|307121.4.peg.3487"/>
<organism evidence="3 4">
    <name type="scientific">Micromonospora krabiensis</name>
    <dbReference type="NCBI Taxonomy" id="307121"/>
    <lineage>
        <taxon>Bacteria</taxon>
        <taxon>Bacillati</taxon>
        <taxon>Actinomycetota</taxon>
        <taxon>Actinomycetes</taxon>
        <taxon>Micromonosporales</taxon>
        <taxon>Micromonosporaceae</taxon>
        <taxon>Micromonospora</taxon>
    </lineage>
</organism>